<reference evidence="3 4" key="2">
    <citation type="journal article" date="2022" name="Mol. Biol. Evol.">
        <title>Comparative Genomics Reveals Insights into the Divergent Evolution of Astigmatic Mites and Household Pest Adaptations.</title>
        <authorList>
            <person name="Xiong Q."/>
            <person name="Wan A.T."/>
            <person name="Liu X."/>
            <person name="Fung C.S."/>
            <person name="Xiao X."/>
            <person name="Malainual N."/>
            <person name="Hou J."/>
            <person name="Wang L."/>
            <person name="Wang M."/>
            <person name="Yang K.Y."/>
            <person name="Cui Y."/>
            <person name="Leung E.L."/>
            <person name="Nong W."/>
            <person name="Shin S.K."/>
            <person name="Au S.W."/>
            <person name="Jeong K.Y."/>
            <person name="Chew F.T."/>
            <person name="Hui J.H."/>
            <person name="Leung T.F."/>
            <person name="Tungtrongchitr A."/>
            <person name="Zhong N."/>
            <person name="Liu Z."/>
            <person name="Tsui S.K."/>
        </authorList>
    </citation>
    <scope>NUCLEOTIDE SEQUENCE [LARGE SCALE GENOMIC DNA]</scope>
    <source>
        <strain evidence="3">Derp</strain>
    </source>
</reference>
<feature type="transmembrane region" description="Helical" evidence="2">
    <location>
        <begin position="12"/>
        <end position="31"/>
    </location>
</feature>
<feature type="compositionally biased region" description="Polar residues" evidence="1">
    <location>
        <begin position="196"/>
        <end position="211"/>
    </location>
</feature>
<reference evidence="3 4" key="1">
    <citation type="journal article" date="2018" name="J. Allergy Clin. Immunol.">
        <title>High-quality assembly of Dermatophagoides pteronyssinus genome and transcriptome reveals a wide range of novel allergens.</title>
        <authorList>
            <person name="Liu X.Y."/>
            <person name="Yang K.Y."/>
            <person name="Wang M.Q."/>
            <person name="Kwok J.S."/>
            <person name="Zeng X."/>
            <person name="Yang Z."/>
            <person name="Xiao X.J."/>
            <person name="Lau C.P."/>
            <person name="Li Y."/>
            <person name="Huang Z.M."/>
            <person name="Ba J.G."/>
            <person name="Yim A.K."/>
            <person name="Ouyang C.Y."/>
            <person name="Ngai S.M."/>
            <person name="Chan T.F."/>
            <person name="Leung E.L."/>
            <person name="Liu L."/>
            <person name="Liu Z.G."/>
            <person name="Tsui S.K."/>
        </authorList>
    </citation>
    <scope>NUCLEOTIDE SEQUENCE [LARGE SCALE GENOMIC DNA]</scope>
    <source>
        <strain evidence="3">Derp</strain>
    </source>
</reference>
<sequence length="218" mass="25899">MDLFDYKQTKIFRLIILFIFTTFIVNIIQFVSSSSSSSSSIFTTTTVEMPTLIIKTSTKLSNINECETNEQCKQFDIHKSCDQSIRKCYCGRYYYEDPFNKSCIEKYRRLPTYKKQERKYMNKYRTSQMRDDDNDLETIYQHGTNFRRDLIQYTILGCFFIGQIVLTCHYLIHKRMKILRQQIEMNKQQQQQQQQEPNGSTERTQSSSATDDVSVEVC</sequence>
<evidence type="ECO:0000313" key="3">
    <source>
        <dbReference type="EMBL" id="KAH9413054.1"/>
    </source>
</evidence>
<keyword evidence="4" id="KW-1185">Reference proteome</keyword>
<keyword evidence="2" id="KW-0812">Transmembrane</keyword>
<evidence type="ECO:0000256" key="1">
    <source>
        <dbReference type="SAM" id="MobiDB-lite"/>
    </source>
</evidence>
<feature type="transmembrane region" description="Helical" evidence="2">
    <location>
        <begin position="150"/>
        <end position="172"/>
    </location>
</feature>
<feature type="region of interest" description="Disordered" evidence="1">
    <location>
        <begin position="188"/>
        <end position="218"/>
    </location>
</feature>
<evidence type="ECO:0000256" key="2">
    <source>
        <dbReference type="SAM" id="Phobius"/>
    </source>
</evidence>
<evidence type="ECO:0000313" key="4">
    <source>
        <dbReference type="Proteomes" id="UP000887458"/>
    </source>
</evidence>
<dbReference type="Proteomes" id="UP000887458">
    <property type="component" value="Unassembled WGS sequence"/>
</dbReference>
<dbReference type="EMBL" id="NJHN03000123">
    <property type="protein sequence ID" value="KAH9413054.1"/>
    <property type="molecule type" value="Genomic_DNA"/>
</dbReference>
<organism evidence="3 4">
    <name type="scientific">Dermatophagoides pteronyssinus</name>
    <name type="common">European house dust mite</name>
    <dbReference type="NCBI Taxonomy" id="6956"/>
    <lineage>
        <taxon>Eukaryota</taxon>
        <taxon>Metazoa</taxon>
        <taxon>Ecdysozoa</taxon>
        <taxon>Arthropoda</taxon>
        <taxon>Chelicerata</taxon>
        <taxon>Arachnida</taxon>
        <taxon>Acari</taxon>
        <taxon>Acariformes</taxon>
        <taxon>Sarcoptiformes</taxon>
        <taxon>Astigmata</taxon>
        <taxon>Psoroptidia</taxon>
        <taxon>Analgoidea</taxon>
        <taxon>Pyroglyphidae</taxon>
        <taxon>Dermatophagoidinae</taxon>
        <taxon>Dermatophagoides</taxon>
    </lineage>
</organism>
<gene>
    <name evidence="3" type="ORF">DERP_006739</name>
</gene>
<accession>A0ABQ8IRW2</accession>
<comment type="caution">
    <text evidence="3">The sequence shown here is derived from an EMBL/GenBank/DDBJ whole genome shotgun (WGS) entry which is preliminary data.</text>
</comment>
<keyword evidence="2" id="KW-1133">Transmembrane helix</keyword>
<keyword evidence="2" id="KW-0472">Membrane</keyword>
<protein>
    <submittedName>
        <fullName evidence="3">Uncharacterized protein</fullName>
    </submittedName>
</protein>
<proteinExistence type="predicted"/>
<name>A0ABQ8IRW2_DERPT</name>